<organism evidence="1 2">
    <name type="scientific">Aspergillus tanneri</name>
    <dbReference type="NCBI Taxonomy" id="1220188"/>
    <lineage>
        <taxon>Eukaryota</taxon>
        <taxon>Fungi</taxon>
        <taxon>Dikarya</taxon>
        <taxon>Ascomycota</taxon>
        <taxon>Pezizomycotina</taxon>
        <taxon>Eurotiomycetes</taxon>
        <taxon>Eurotiomycetidae</taxon>
        <taxon>Eurotiales</taxon>
        <taxon>Aspergillaceae</taxon>
        <taxon>Aspergillus</taxon>
        <taxon>Aspergillus subgen. Circumdati</taxon>
    </lineage>
</organism>
<reference evidence="1 2" key="1">
    <citation type="submission" date="2019-03" db="EMBL/GenBank/DDBJ databases">
        <title>The genome sequence of a newly discovered highly antifungal drug resistant Aspergillus species, Aspergillus tanneri NIH 1004.</title>
        <authorList>
            <person name="Mounaud S."/>
            <person name="Singh I."/>
            <person name="Joardar V."/>
            <person name="Pakala S."/>
            <person name="Pakala S."/>
            <person name="Venepally P."/>
            <person name="Hoover J."/>
            <person name="Nierman W."/>
            <person name="Chung J."/>
            <person name="Losada L."/>
        </authorList>
    </citation>
    <scope>NUCLEOTIDE SEQUENCE [LARGE SCALE GENOMIC DNA]</scope>
    <source>
        <strain evidence="1 2">NIH1004</strain>
    </source>
</reference>
<name>A0A4S3JSG9_9EURO</name>
<dbReference type="AlphaFoldDB" id="A0A4S3JSG9"/>
<evidence type="ECO:0000313" key="2">
    <source>
        <dbReference type="Proteomes" id="UP000308092"/>
    </source>
</evidence>
<dbReference type="VEuPathDB" id="FungiDB:EYZ11_001748"/>
<dbReference type="Gene3D" id="3.10.310.10">
    <property type="entry name" value="Diaminopimelate Epimerase, Chain A, domain 1"/>
    <property type="match status" value="1"/>
</dbReference>
<accession>A0A4S3JSG9</accession>
<protein>
    <submittedName>
        <fullName evidence="1">Uncharacterized protein</fullName>
    </submittedName>
</protein>
<gene>
    <name evidence="1" type="ORF">EYZ11_001748</name>
</gene>
<keyword evidence="2" id="KW-1185">Reference proteome</keyword>
<evidence type="ECO:0000313" key="1">
    <source>
        <dbReference type="EMBL" id="THC98769.1"/>
    </source>
</evidence>
<sequence length="165" mass="18070">MQVTPDGKFSETGKYSIARVAGAASPVRTVFLNPESLWEHDWVVIIPSNAKQERLTVVSSHTKTPFTVRESDPISSVSGIIIEEIRVIEDVRMGLAMDIAAASRMRGMPKIAMLRSATAQSDGMEGADIQVLLFSLGERILMSIWMARRPTSRILDGLLGDPTSK</sequence>
<dbReference type="EMBL" id="SOSA01000035">
    <property type="protein sequence ID" value="THC98769.1"/>
    <property type="molecule type" value="Genomic_DNA"/>
</dbReference>
<proteinExistence type="predicted"/>
<comment type="caution">
    <text evidence="1">The sequence shown here is derived from an EMBL/GenBank/DDBJ whole genome shotgun (WGS) entry which is preliminary data.</text>
</comment>
<dbReference type="Proteomes" id="UP000308092">
    <property type="component" value="Unassembled WGS sequence"/>
</dbReference>